<protein>
    <submittedName>
        <fullName evidence="1">Uncharacterized protein</fullName>
    </submittedName>
</protein>
<name>T0L8S2_9MICR</name>
<dbReference type="EMBL" id="KE647204">
    <property type="protein sequence ID" value="EQB60924.1"/>
    <property type="molecule type" value="Genomic_DNA"/>
</dbReference>
<dbReference type="AlphaFoldDB" id="T0L8S2"/>
<reference evidence="1 2" key="1">
    <citation type="journal article" date="2013" name="BMC Genomics">
        <title>Genome sequencing and comparative genomics of honey bee microsporidia, Nosema apis reveal novel insights into host-parasite interactions.</title>
        <authorList>
            <person name="Chen Yp."/>
            <person name="Pettis J.S."/>
            <person name="Zhao Y."/>
            <person name="Liu X."/>
            <person name="Tallon L.J."/>
            <person name="Sadzewicz L.D."/>
            <person name="Li R."/>
            <person name="Zheng H."/>
            <person name="Huang S."/>
            <person name="Zhang X."/>
            <person name="Hamilton M.C."/>
            <person name="Pernal S.F."/>
            <person name="Melathopoulos A.P."/>
            <person name="Yan X."/>
            <person name="Evans J.D."/>
        </authorList>
    </citation>
    <scope>NUCLEOTIDE SEQUENCE [LARGE SCALE GENOMIC DNA]</scope>
    <source>
        <strain evidence="1 2">BRL 01</strain>
    </source>
</reference>
<gene>
    <name evidence="1" type="ORF">NAPIS_ORF01500</name>
</gene>
<dbReference type="Proteomes" id="UP000053780">
    <property type="component" value="Unassembled WGS sequence"/>
</dbReference>
<keyword evidence="2" id="KW-1185">Reference proteome</keyword>
<organism evidence="1 2">
    <name type="scientific">Vairimorpha apis BRL 01</name>
    <dbReference type="NCBI Taxonomy" id="1037528"/>
    <lineage>
        <taxon>Eukaryota</taxon>
        <taxon>Fungi</taxon>
        <taxon>Fungi incertae sedis</taxon>
        <taxon>Microsporidia</taxon>
        <taxon>Nosematidae</taxon>
        <taxon>Vairimorpha</taxon>
    </lineage>
</organism>
<dbReference type="VEuPathDB" id="MicrosporidiaDB:NAPIS_ORF01500"/>
<dbReference type="HOGENOM" id="CLU_1116022_0_0_1"/>
<sequence>MYNIELLQKCKFLDVYYNIKKDYESLQKSYDTILRDYNKLQFDFNVANDKYNDIFYKYNRYIATNRDDIVPVIGIELDKIKLNLIKFFDSFNEIDNPQIIFNEYKNLIISVKNLNEKLKNDIYKIEICLKDLLIDIFEKIDTIWNMFGNIKSITKNKFIFEITESQSLKHDNLDINILFDFEKKELNFNLEIDNLKNRIIFLDEEICKNILHHCFCNKQNNGMPQNKDNKFDENFTKKLYKLKNRIHKT</sequence>
<accession>T0L8S2</accession>
<evidence type="ECO:0000313" key="2">
    <source>
        <dbReference type="Proteomes" id="UP000053780"/>
    </source>
</evidence>
<proteinExistence type="predicted"/>
<evidence type="ECO:0000313" key="1">
    <source>
        <dbReference type="EMBL" id="EQB60924.1"/>
    </source>
</evidence>
<dbReference type="OrthoDB" id="2192931at2759"/>